<sequence>MKKPALFSILTGTLLFAVIPLAGLAQGQDANAPRPEEPYDYRHFGASEGGFPSFYALSARLDDLRYYYTGKVIRFRLAGMLSAQETAIGIRADQQDAWRAYAQAVLALIPDREALISVIGGPDEHPEGPEAFGRVEAISDALAVYAGKAQALKQAIADLRSKLTPEQLEAARMPRLIRG</sequence>
<evidence type="ECO:0000313" key="3">
    <source>
        <dbReference type="Proteomes" id="UP001496627"/>
    </source>
</evidence>
<accession>A0ABV0MB14</accession>
<organism evidence="2 3">
    <name type="scientific">Neorhizobium phenanthreniclasticum</name>
    <dbReference type="NCBI Taxonomy" id="3157917"/>
    <lineage>
        <taxon>Bacteria</taxon>
        <taxon>Pseudomonadati</taxon>
        <taxon>Pseudomonadota</taxon>
        <taxon>Alphaproteobacteria</taxon>
        <taxon>Hyphomicrobiales</taxon>
        <taxon>Rhizobiaceae</taxon>
        <taxon>Rhizobium/Agrobacterium group</taxon>
        <taxon>Neorhizobium</taxon>
    </lineage>
</organism>
<proteinExistence type="predicted"/>
<comment type="caution">
    <text evidence="2">The sequence shown here is derived from an EMBL/GenBank/DDBJ whole genome shotgun (WGS) entry which is preliminary data.</text>
</comment>
<keyword evidence="1" id="KW-0732">Signal</keyword>
<name>A0ABV0MB14_9HYPH</name>
<dbReference type="RefSeq" id="WP_227703554.1">
    <property type="nucleotide sequence ID" value="NZ_JBEAAL010000033.1"/>
</dbReference>
<keyword evidence="3" id="KW-1185">Reference proteome</keyword>
<evidence type="ECO:0000256" key="1">
    <source>
        <dbReference type="SAM" id="SignalP"/>
    </source>
</evidence>
<dbReference type="EMBL" id="JBEAAL010000033">
    <property type="protein sequence ID" value="MEQ1408986.1"/>
    <property type="molecule type" value="Genomic_DNA"/>
</dbReference>
<feature type="chain" id="PRO_5045334735" description="LTXXQ motif family protein" evidence="1">
    <location>
        <begin position="26"/>
        <end position="179"/>
    </location>
</feature>
<evidence type="ECO:0000313" key="2">
    <source>
        <dbReference type="EMBL" id="MEQ1408986.1"/>
    </source>
</evidence>
<dbReference type="Proteomes" id="UP001496627">
    <property type="component" value="Unassembled WGS sequence"/>
</dbReference>
<reference evidence="2 3" key="1">
    <citation type="submission" date="2024-05" db="EMBL/GenBank/DDBJ databases">
        <title>Neorhizobium sp. Rsf11, a plant growth promoting and heavy metal resistant PAH-degrader.</title>
        <authorList>
            <person name="Golubev S.N."/>
            <person name="Muratova A.Y."/>
            <person name="Markelova M.I."/>
        </authorList>
    </citation>
    <scope>NUCLEOTIDE SEQUENCE [LARGE SCALE GENOMIC DNA]</scope>
    <source>
        <strain evidence="2 3">Rsf11</strain>
    </source>
</reference>
<protein>
    <recommendedName>
        <fullName evidence="4">LTXXQ motif family protein</fullName>
    </recommendedName>
</protein>
<evidence type="ECO:0008006" key="4">
    <source>
        <dbReference type="Google" id="ProtNLM"/>
    </source>
</evidence>
<gene>
    <name evidence="2" type="ORF">ABK249_29175</name>
</gene>
<feature type="signal peptide" evidence="1">
    <location>
        <begin position="1"/>
        <end position="25"/>
    </location>
</feature>